<reference evidence="6" key="1">
    <citation type="submission" date="2016-03" db="EMBL/GenBank/DDBJ databases">
        <authorList>
            <person name="Heylen K."/>
            <person name="De Vos P."/>
            <person name="Vekeman B."/>
        </authorList>
    </citation>
    <scope>NUCLEOTIDE SEQUENCE [LARGE SCALE GENOMIC DNA]</scope>
    <source>
        <strain evidence="6">R-45383</strain>
    </source>
</reference>
<dbReference type="Pfam" id="PF08534">
    <property type="entry name" value="Redoxin"/>
    <property type="match status" value="1"/>
</dbReference>
<dbReference type="GO" id="GO:0030313">
    <property type="term" value="C:cell envelope"/>
    <property type="evidence" value="ECO:0007669"/>
    <property type="project" value="UniProtKB-SubCell"/>
</dbReference>
<dbReference type="Proteomes" id="UP000077628">
    <property type="component" value="Unassembled WGS sequence"/>
</dbReference>
<dbReference type="InterPro" id="IPR036249">
    <property type="entry name" value="Thioredoxin-like_sf"/>
</dbReference>
<evidence type="ECO:0000259" key="4">
    <source>
        <dbReference type="PROSITE" id="PS51352"/>
    </source>
</evidence>
<dbReference type="GO" id="GO:0015036">
    <property type="term" value="F:disulfide oxidoreductase activity"/>
    <property type="evidence" value="ECO:0007669"/>
    <property type="project" value="UniProtKB-ARBA"/>
</dbReference>
<accession>A0A177N3Z1</accession>
<gene>
    <name evidence="5" type="ORF">A1355_14805</name>
</gene>
<dbReference type="PANTHER" id="PTHR42852">
    <property type="entry name" value="THIOL:DISULFIDE INTERCHANGE PROTEIN DSBE"/>
    <property type="match status" value="1"/>
</dbReference>
<dbReference type="CDD" id="cd02966">
    <property type="entry name" value="TlpA_like_family"/>
    <property type="match status" value="1"/>
</dbReference>
<comment type="subcellular location">
    <subcellularLocation>
        <location evidence="1">Cell envelope</location>
    </subcellularLocation>
</comment>
<evidence type="ECO:0000256" key="3">
    <source>
        <dbReference type="ARBA" id="ARBA00023284"/>
    </source>
</evidence>
<dbReference type="PANTHER" id="PTHR42852:SF13">
    <property type="entry name" value="PROTEIN DIPZ"/>
    <property type="match status" value="1"/>
</dbReference>
<sequence>MTRKFAMVSVGILIGLLALGGGWYFRSVQPGAEAEVPLAADFTLPDLDDKPQALRQWRGDIVIVNFWATWCPPCLKEMPEFVKIQQEFGGRGVRFVGVAIEDKAPVLEYLQRRPVNYPILIGGDNGIALAHQLGNVINTVPFTVIIDRQGRIVHRQLGELTRTQALEVLEGMLSKK</sequence>
<dbReference type="AlphaFoldDB" id="A0A177N3Z1"/>
<dbReference type="PROSITE" id="PS00194">
    <property type="entry name" value="THIOREDOXIN_1"/>
    <property type="match status" value="1"/>
</dbReference>
<dbReference type="STRING" id="702114.A1355_14805"/>
<keyword evidence="6" id="KW-1185">Reference proteome</keyword>
<protein>
    <submittedName>
        <fullName evidence="5">Redoxin</fullName>
    </submittedName>
</protein>
<dbReference type="InterPro" id="IPR017937">
    <property type="entry name" value="Thioredoxin_CS"/>
</dbReference>
<evidence type="ECO:0000313" key="5">
    <source>
        <dbReference type="EMBL" id="OAI11919.1"/>
    </source>
</evidence>
<proteinExistence type="predicted"/>
<dbReference type="EMBL" id="LUUK01000225">
    <property type="protein sequence ID" value="OAI11919.1"/>
    <property type="molecule type" value="Genomic_DNA"/>
</dbReference>
<dbReference type="GO" id="GO:0017004">
    <property type="term" value="P:cytochrome complex assembly"/>
    <property type="evidence" value="ECO:0007669"/>
    <property type="project" value="UniProtKB-KW"/>
</dbReference>
<evidence type="ECO:0000256" key="2">
    <source>
        <dbReference type="ARBA" id="ARBA00022748"/>
    </source>
</evidence>
<dbReference type="PROSITE" id="PS51352">
    <property type="entry name" value="THIOREDOXIN_2"/>
    <property type="match status" value="1"/>
</dbReference>
<dbReference type="InterPro" id="IPR013740">
    <property type="entry name" value="Redoxin"/>
</dbReference>
<keyword evidence="3" id="KW-0676">Redox-active center</keyword>
<evidence type="ECO:0000256" key="1">
    <source>
        <dbReference type="ARBA" id="ARBA00004196"/>
    </source>
</evidence>
<name>A0A177N3Z1_9GAMM</name>
<organism evidence="5 6">
    <name type="scientific">Methylomonas koyamae</name>
    <dbReference type="NCBI Taxonomy" id="702114"/>
    <lineage>
        <taxon>Bacteria</taxon>
        <taxon>Pseudomonadati</taxon>
        <taxon>Pseudomonadota</taxon>
        <taxon>Gammaproteobacteria</taxon>
        <taxon>Methylococcales</taxon>
        <taxon>Methylococcaceae</taxon>
        <taxon>Methylomonas</taxon>
    </lineage>
</organism>
<dbReference type="InterPro" id="IPR050553">
    <property type="entry name" value="Thioredoxin_ResA/DsbE_sf"/>
</dbReference>
<evidence type="ECO:0000313" key="6">
    <source>
        <dbReference type="Proteomes" id="UP000077628"/>
    </source>
</evidence>
<feature type="domain" description="Thioredoxin" evidence="4">
    <location>
        <begin position="33"/>
        <end position="174"/>
    </location>
</feature>
<keyword evidence="2" id="KW-0201">Cytochrome c-type biogenesis</keyword>
<dbReference type="SUPFAM" id="SSF52833">
    <property type="entry name" value="Thioredoxin-like"/>
    <property type="match status" value="1"/>
</dbReference>
<dbReference type="InterPro" id="IPR013766">
    <property type="entry name" value="Thioredoxin_domain"/>
</dbReference>
<dbReference type="Gene3D" id="3.40.30.10">
    <property type="entry name" value="Glutaredoxin"/>
    <property type="match status" value="1"/>
</dbReference>
<comment type="caution">
    <text evidence="5">The sequence shown here is derived from an EMBL/GenBank/DDBJ whole genome shotgun (WGS) entry which is preliminary data.</text>
</comment>
<dbReference type="RefSeq" id="WP_064031520.1">
    <property type="nucleotide sequence ID" value="NZ_LUUK01000225.1"/>
</dbReference>